<reference evidence="1 2" key="1">
    <citation type="journal article" date="2018" name="Genome Announc.">
        <title>Complete genomes of two Megasphaera elsdenii strains, NCIMB 702410 and ATCC 25940.</title>
        <authorList>
            <person name="Hatmaker E.A."/>
            <person name="O'Dell K."/>
            <person name="Riley L.A."/>
            <person name="Klingeman D.M."/>
            <person name="Guss A.M."/>
        </authorList>
    </citation>
    <scope>NUCLEOTIDE SEQUENCE [LARGE SCALE GENOMIC DNA]</scope>
    <source>
        <strain evidence="1 2">NCIMB702410</strain>
    </source>
</reference>
<evidence type="ECO:0000313" key="1">
    <source>
        <dbReference type="EMBL" id="AVO26983.1"/>
    </source>
</evidence>
<dbReference type="RefSeq" id="WP_027895822.1">
    <property type="nucleotide sequence ID" value="NZ_CP027569.1"/>
</dbReference>
<dbReference type="SUPFAM" id="SSF53187">
    <property type="entry name" value="Zn-dependent exopeptidases"/>
    <property type="match status" value="1"/>
</dbReference>
<dbReference type="Gene3D" id="3.40.630.10">
    <property type="entry name" value="Zn peptidases"/>
    <property type="match status" value="1"/>
</dbReference>
<dbReference type="InterPro" id="IPR002933">
    <property type="entry name" value="Peptidase_M20"/>
</dbReference>
<organism evidence="1 2">
    <name type="scientific">Megasphaera elsdenii</name>
    <dbReference type="NCBI Taxonomy" id="907"/>
    <lineage>
        <taxon>Bacteria</taxon>
        <taxon>Bacillati</taxon>
        <taxon>Bacillota</taxon>
        <taxon>Negativicutes</taxon>
        <taxon>Veillonellales</taxon>
        <taxon>Veillonellaceae</taxon>
        <taxon>Megasphaera</taxon>
    </lineage>
</organism>
<dbReference type="OrthoDB" id="9815360at2"/>
<protein>
    <submittedName>
        <fullName evidence="1">Peptidase M20</fullName>
    </submittedName>
</protein>
<dbReference type="Pfam" id="PF01546">
    <property type="entry name" value="Peptidase_M20"/>
    <property type="match status" value="1"/>
</dbReference>
<dbReference type="PANTHER" id="PTHR43808:SF27">
    <property type="entry name" value="PROTEIN ROCB"/>
    <property type="match status" value="1"/>
</dbReference>
<gene>
    <name evidence="1" type="ORF">C6Y28_04845</name>
</gene>
<dbReference type="PANTHER" id="PTHR43808">
    <property type="entry name" value="ACETYLORNITHINE DEACETYLASE"/>
    <property type="match status" value="1"/>
</dbReference>
<evidence type="ECO:0000313" key="2">
    <source>
        <dbReference type="Proteomes" id="UP000238358"/>
    </source>
</evidence>
<sequence>MARAARVMEILQDMIYIDSETNTPKERQMELYLQQFFSHLDGVASGLIHVPDDNCQRSVVYGLVRGSTGHTVIFMNHHDVVDVESYGYLRDQAFDPQGLYKALERAPLSEDVRRDWESGEWLFGRGSCDMKGGAAAQLAVFEDYAAHPGKASLIYLSLPDEETYSAGMRTAITLLNELRSSYGLTYDILIDSEPNHKEQGKLVAYTGSVGKILPVVLVQGKPVHIGCYDKGMNPVGVLAHLIAATEGSRELTDSCDGEQTPPPAWVYLRDRKERYDVTLPQRVAAALNLLTYDKTPDDVMYVLLEETRRAVHDLQQTMGSNLPVSVCSADELLQQAAAYPGFDVFYEAAKQASFVALQDGRSTYAEETIHLLEQILDFTGMTAPMAVVAFAPPYYPAADSLSFPTPAFTGLLEKISSMMDVRFERYFNGVSDCSYCCVDPDFDEGMVEKNLLLWGKAYPFDLESLKKLQIPFLLLGPWGKDLHERTERVHIESVSQKLPHILDTIISYVGQAEL</sequence>
<dbReference type="AlphaFoldDB" id="A0A2S0M6B2"/>
<dbReference type="Proteomes" id="UP000238358">
    <property type="component" value="Chromosome"/>
</dbReference>
<accession>A0A2S0M6B2</accession>
<dbReference type="EMBL" id="CP027569">
    <property type="protein sequence ID" value="AVO26983.1"/>
    <property type="molecule type" value="Genomic_DNA"/>
</dbReference>
<dbReference type="InterPro" id="IPR050072">
    <property type="entry name" value="Peptidase_M20A"/>
</dbReference>
<name>A0A2S0M6B2_MEGEL</name>
<dbReference type="GO" id="GO:0016787">
    <property type="term" value="F:hydrolase activity"/>
    <property type="evidence" value="ECO:0007669"/>
    <property type="project" value="InterPro"/>
</dbReference>
<proteinExistence type="predicted"/>